<organism evidence="2">
    <name type="scientific">Oryza glumipatula</name>
    <dbReference type="NCBI Taxonomy" id="40148"/>
    <lineage>
        <taxon>Eukaryota</taxon>
        <taxon>Viridiplantae</taxon>
        <taxon>Streptophyta</taxon>
        <taxon>Embryophyta</taxon>
        <taxon>Tracheophyta</taxon>
        <taxon>Spermatophyta</taxon>
        <taxon>Magnoliopsida</taxon>
        <taxon>Liliopsida</taxon>
        <taxon>Poales</taxon>
        <taxon>Poaceae</taxon>
        <taxon>BOP clade</taxon>
        <taxon>Oryzoideae</taxon>
        <taxon>Oryzeae</taxon>
        <taxon>Oryzinae</taxon>
        <taxon>Oryza</taxon>
    </lineage>
</organism>
<evidence type="ECO:0000313" key="2">
    <source>
        <dbReference type="EnsemblPlants" id="OGLUM03G22210.1"/>
    </source>
</evidence>
<keyword evidence="3" id="KW-1185">Reference proteome</keyword>
<dbReference type="Proteomes" id="UP000026961">
    <property type="component" value="Chromosome 3"/>
</dbReference>
<dbReference type="STRING" id="40148.A0A0D9Z8X1"/>
<evidence type="ECO:0000256" key="1">
    <source>
        <dbReference type="SAM" id="MobiDB-lite"/>
    </source>
</evidence>
<accession>A0A0D9Z8X1</accession>
<dbReference type="HOGENOM" id="CLU_2516307_0_0_1"/>
<protein>
    <submittedName>
        <fullName evidence="2">Uncharacterized protein</fullName>
    </submittedName>
</protein>
<reference evidence="2" key="1">
    <citation type="submission" date="2015-04" db="UniProtKB">
        <authorList>
            <consortium name="EnsemblPlants"/>
        </authorList>
    </citation>
    <scope>IDENTIFICATION</scope>
</reference>
<feature type="region of interest" description="Disordered" evidence="1">
    <location>
        <begin position="1"/>
        <end position="26"/>
    </location>
</feature>
<evidence type="ECO:0000313" key="3">
    <source>
        <dbReference type="Proteomes" id="UP000026961"/>
    </source>
</evidence>
<sequence>MTVIDTLSTHSAAPPPDSPSTAAPPSLPSAARWCILAVQTTVPPSCLHHNSHRERNLAMPADVAAHGQAVGASLTEEVLPMLEEV</sequence>
<proteinExistence type="predicted"/>
<name>A0A0D9Z8X1_9ORYZ</name>
<dbReference type="EnsemblPlants" id="OGLUM03G22210.1">
    <property type="protein sequence ID" value="OGLUM03G22210.1"/>
    <property type="gene ID" value="OGLUM03G22210"/>
</dbReference>
<dbReference type="Gramene" id="OGLUM03G22210.1">
    <property type="protein sequence ID" value="OGLUM03G22210.1"/>
    <property type="gene ID" value="OGLUM03G22210"/>
</dbReference>
<reference evidence="2" key="2">
    <citation type="submission" date="2018-05" db="EMBL/GenBank/DDBJ databases">
        <title>OgluRS3 (Oryza glumaepatula Reference Sequence Version 3).</title>
        <authorList>
            <person name="Zhang J."/>
            <person name="Kudrna D."/>
            <person name="Lee S."/>
            <person name="Talag J."/>
            <person name="Welchert J."/>
            <person name="Wing R.A."/>
        </authorList>
    </citation>
    <scope>NUCLEOTIDE SEQUENCE [LARGE SCALE GENOMIC DNA]</scope>
</reference>
<dbReference type="AlphaFoldDB" id="A0A0D9Z8X1"/>